<dbReference type="OrthoDB" id="3501153at2759"/>
<dbReference type="EMBL" id="KI912113">
    <property type="protein sequence ID" value="ETS79932.1"/>
    <property type="molecule type" value="Genomic_DNA"/>
</dbReference>
<keyword evidence="4" id="KW-1185">Reference proteome</keyword>
<organism evidence="3 4">
    <name type="scientific">Pestalotiopsis fici (strain W106-1 / CGMCC3.15140)</name>
    <dbReference type="NCBI Taxonomy" id="1229662"/>
    <lineage>
        <taxon>Eukaryota</taxon>
        <taxon>Fungi</taxon>
        <taxon>Dikarya</taxon>
        <taxon>Ascomycota</taxon>
        <taxon>Pezizomycotina</taxon>
        <taxon>Sordariomycetes</taxon>
        <taxon>Xylariomycetidae</taxon>
        <taxon>Amphisphaeriales</taxon>
        <taxon>Sporocadaceae</taxon>
        <taxon>Pestalotiopsis</taxon>
    </lineage>
</organism>
<protein>
    <submittedName>
        <fullName evidence="3">Uncharacterized protein</fullName>
    </submittedName>
</protein>
<feature type="transmembrane region" description="Helical" evidence="2">
    <location>
        <begin position="38"/>
        <end position="58"/>
    </location>
</feature>
<dbReference type="GeneID" id="19272474"/>
<gene>
    <name evidence="3" type="ORF">PFICI_07461</name>
</gene>
<dbReference type="PANTHER" id="PTHR35896">
    <property type="entry name" value="IG-LIKE DOMAIN-CONTAINING PROTEIN"/>
    <property type="match status" value="1"/>
</dbReference>
<dbReference type="PANTHER" id="PTHR35896:SF3">
    <property type="entry name" value="MAJOR FACILITATOR SUPERFAMILY TRANSPORTER"/>
    <property type="match status" value="1"/>
</dbReference>
<dbReference type="KEGG" id="pfy:PFICI_07461"/>
<dbReference type="InParanoid" id="W3X3F6"/>
<feature type="region of interest" description="Disordered" evidence="1">
    <location>
        <begin position="1"/>
        <end position="22"/>
    </location>
</feature>
<evidence type="ECO:0000256" key="2">
    <source>
        <dbReference type="SAM" id="Phobius"/>
    </source>
</evidence>
<sequence>MPEKTESQPFLYSDDPTPRESPSIVDGPFLAPQRQHRLVTHFGVAVGTSLLWILVLFFCRATSTPSSTPATHDMTWPRHNITSGARLLQCGSSPQEARDRGCKYDILLNNWVPAPCFDQEWIDEYTDDLSWGAYADVDMTRELSVEEMSEADHYYTSIRDHVNHCAIMWKKQFWVLYEGRSAFDTVISSPGHTEHCALYLMESAEANFTEPTKTQMGFAGCWVRD</sequence>
<evidence type="ECO:0000313" key="4">
    <source>
        <dbReference type="Proteomes" id="UP000030651"/>
    </source>
</evidence>
<keyword evidence="2" id="KW-0472">Membrane</keyword>
<evidence type="ECO:0000256" key="1">
    <source>
        <dbReference type="SAM" id="MobiDB-lite"/>
    </source>
</evidence>
<accession>W3X3F6</accession>
<proteinExistence type="predicted"/>
<keyword evidence="2" id="KW-1133">Transmembrane helix</keyword>
<dbReference type="InterPro" id="IPR053008">
    <property type="entry name" value="Phomopsin_biosynth_assoc"/>
</dbReference>
<name>W3X3F6_PESFW</name>
<dbReference type="eggNOG" id="ENOG502SR53">
    <property type="taxonomic scope" value="Eukaryota"/>
</dbReference>
<reference evidence="4" key="1">
    <citation type="journal article" date="2015" name="BMC Genomics">
        <title>Genomic and transcriptomic analysis of the endophytic fungus Pestalotiopsis fici reveals its lifestyle and high potential for synthesis of natural products.</title>
        <authorList>
            <person name="Wang X."/>
            <person name="Zhang X."/>
            <person name="Liu L."/>
            <person name="Xiang M."/>
            <person name="Wang W."/>
            <person name="Sun X."/>
            <person name="Che Y."/>
            <person name="Guo L."/>
            <person name="Liu G."/>
            <person name="Guo L."/>
            <person name="Wang C."/>
            <person name="Yin W.B."/>
            <person name="Stadler M."/>
            <person name="Zhang X."/>
            <person name="Liu X."/>
        </authorList>
    </citation>
    <scope>NUCLEOTIDE SEQUENCE [LARGE SCALE GENOMIC DNA]</scope>
    <source>
        <strain evidence="4">W106-1 / CGMCC3.15140</strain>
    </source>
</reference>
<evidence type="ECO:0000313" key="3">
    <source>
        <dbReference type="EMBL" id="ETS79932.1"/>
    </source>
</evidence>
<dbReference type="HOGENOM" id="CLU_066042_0_0_1"/>
<dbReference type="RefSeq" id="XP_007834233.1">
    <property type="nucleotide sequence ID" value="XM_007836042.1"/>
</dbReference>
<dbReference type="AlphaFoldDB" id="W3X3F6"/>
<dbReference type="Proteomes" id="UP000030651">
    <property type="component" value="Unassembled WGS sequence"/>
</dbReference>
<keyword evidence="2" id="KW-0812">Transmembrane</keyword>
<dbReference type="OMA" id="FHTDHCA"/>